<evidence type="ECO:0000256" key="3">
    <source>
        <dbReference type="ARBA" id="ARBA00023015"/>
    </source>
</evidence>
<dbReference type="Proteomes" id="UP001056336">
    <property type="component" value="Chromosome"/>
</dbReference>
<keyword evidence="1" id="KW-0808">Transferase</keyword>
<organism evidence="6 7">
    <name type="scientific">Jatrophihabitans telluris</name>
    <dbReference type="NCBI Taxonomy" id="2038343"/>
    <lineage>
        <taxon>Bacteria</taxon>
        <taxon>Bacillati</taxon>
        <taxon>Actinomycetota</taxon>
        <taxon>Actinomycetes</taxon>
        <taxon>Jatrophihabitantales</taxon>
        <taxon>Jatrophihabitantaceae</taxon>
        <taxon>Jatrophihabitans</taxon>
    </lineage>
</organism>
<keyword evidence="4" id="KW-0804">Transcription</keyword>
<dbReference type="RefSeq" id="WP_249770013.1">
    <property type="nucleotide sequence ID" value="NZ_CP097332.1"/>
</dbReference>
<dbReference type="InterPro" id="IPR003018">
    <property type="entry name" value="GAF"/>
</dbReference>
<protein>
    <submittedName>
        <fullName evidence="6">GAF and ANTAR domain-containing protein</fullName>
    </submittedName>
</protein>
<dbReference type="Gene3D" id="1.10.10.10">
    <property type="entry name" value="Winged helix-like DNA-binding domain superfamily/Winged helix DNA-binding domain"/>
    <property type="match status" value="1"/>
</dbReference>
<dbReference type="PIRSF" id="PIRSF036625">
    <property type="entry name" value="GAF_ANTAR"/>
    <property type="match status" value="1"/>
</dbReference>
<dbReference type="InterPro" id="IPR029016">
    <property type="entry name" value="GAF-like_dom_sf"/>
</dbReference>
<dbReference type="SMART" id="SM01012">
    <property type="entry name" value="ANTAR"/>
    <property type="match status" value="1"/>
</dbReference>
<name>A0ABY4QW22_9ACTN</name>
<dbReference type="EMBL" id="CP097332">
    <property type="protein sequence ID" value="UQX87467.1"/>
    <property type="molecule type" value="Genomic_DNA"/>
</dbReference>
<sequence>MSITAEFVRARLFAELAQDLAAQPDATTAVNRVLSQAVALTGCESAGLWVLTPSGNGKLRACTEPGLAELADKLIAEQRRGTVWDCLVDADAVWVSDTSREPRWQLHDRSVDAAFVKHASPRAMAGFALRVDGQVSGVLVLGSSQAGFFDQEVLATARIFAQHAAIGLEVTNRAVKTRNLEGALDSNRRIGVAIGILMSRQHITESRAFDLLRRDSQNAHRKLRDVAEHVILTGQLPSAEQRVLAS</sequence>
<evidence type="ECO:0000259" key="5">
    <source>
        <dbReference type="PROSITE" id="PS50921"/>
    </source>
</evidence>
<evidence type="ECO:0000256" key="2">
    <source>
        <dbReference type="ARBA" id="ARBA00022777"/>
    </source>
</evidence>
<dbReference type="SUPFAM" id="SSF52172">
    <property type="entry name" value="CheY-like"/>
    <property type="match status" value="1"/>
</dbReference>
<dbReference type="InterPro" id="IPR012074">
    <property type="entry name" value="GAF_ANTAR"/>
</dbReference>
<dbReference type="Gene3D" id="3.30.450.40">
    <property type="match status" value="1"/>
</dbReference>
<dbReference type="SMART" id="SM00065">
    <property type="entry name" value="GAF"/>
    <property type="match status" value="1"/>
</dbReference>
<dbReference type="SUPFAM" id="SSF55781">
    <property type="entry name" value="GAF domain-like"/>
    <property type="match status" value="1"/>
</dbReference>
<evidence type="ECO:0000256" key="1">
    <source>
        <dbReference type="ARBA" id="ARBA00022679"/>
    </source>
</evidence>
<dbReference type="PROSITE" id="PS50921">
    <property type="entry name" value="ANTAR"/>
    <property type="match status" value="1"/>
</dbReference>
<keyword evidence="3" id="KW-0805">Transcription regulation</keyword>
<dbReference type="InterPro" id="IPR005561">
    <property type="entry name" value="ANTAR"/>
</dbReference>
<evidence type="ECO:0000313" key="6">
    <source>
        <dbReference type="EMBL" id="UQX87467.1"/>
    </source>
</evidence>
<reference evidence="6" key="1">
    <citation type="journal article" date="2018" name="Int. J. Syst. Evol. Microbiol.">
        <title>Jatrophihabitans telluris sp. nov., isolated from sediment soil of lava forest wetlands and the emended description of the genus Jatrophihabitans.</title>
        <authorList>
            <person name="Lee K.C."/>
            <person name="Suh M.K."/>
            <person name="Eom M.K."/>
            <person name="Kim K.K."/>
            <person name="Kim J.S."/>
            <person name="Kim D.S."/>
            <person name="Ko S.H."/>
            <person name="Shin Y.K."/>
            <person name="Lee J.S."/>
        </authorList>
    </citation>
    <scope>NUCLEOTIDE SEQUENCE</scope>
    <source>
        <strain evidence="6">N237</strain>
    </source>
</reference>
<evidence type="ECO:0000256" key="4">
    <source>
        <dbReference type="ARBA" id="ARBA00023163"/>
    </source>
</evidence>
<dbReference type="Pfam" id="PF03861">
    <property type="entry name" value="ANTAR"/>
    <property type="match status" value="1"/>
</dbReference>
<dbReference type="InterPro" id="IPR036388">
    <property type="entry name" value="WH-like_DNA-bd_sf"/>
</dbReference>
<keyword evidence="7" id="KW-1185">Reference proteome</keyword>
<reference evidence="6" key="2">
    <citation type="submission" date="2022-05" db="EMBL/GenBank/DDBJ databases">
        <authorList>
            <person name="Kim J.-S."/>
            <person name="Lee K."/>
            <person name="Suh M."/>
            <person name="Eom M."/>
            <person name="Kim J.-S."/>
            <person name="Kim D.-S."/>
            <person name="Ko S.-H."/>
            <person name="Shin Y."/>
            <person name="Lee J.-S."/>
        </authorList>
    </citation>
    <scope>NUCLEOTIDE SEQUENCE</scope>
    <source>
        <strain evidence="6">N237</strain>
    </source>
</reference>
<accession>A0ABY4QW22</accession>
<evidence type="ECO:0000313" key="7">
    <source>
        <dbReference type="Proteomes" id="UP001056336"/>
    </source>
</evidence>
<dbReference type="Pfam" id="PF13185">
    <property type="entry name" value="GAF_2"/>
    <property type="match status" value="1"/>
</dbReference>
<dbReference type="InterPro" id="IPR011006">
    <property type="entry name" value="CheY-like_superfamily"/>
</dbReference>
<feature type="domain" description="ANTAR" evidence="5">
    <location>
        <begin position="170"/>
        <end position="231"/>
    </location>
</feature>
<proteinExistence type="predicted"/>
<gene>
    <name evidence="6" type="ORF">M6D93_14300</name>
</gene>
<keyword evidence="2" id="KW-0418">Kinase</keyword>